<organism evidence="1 2">
    <name type="scientific">Taxus chinensis</name>
    <name type="common">Chinese yew</name>
    <name type="synonym">Taxus wallichiana var. chinensis</name>
    <dbReference type="NCBI Taxonomy" id="29808"/>
    <lineage>
        <taxon>Eukaryota</taxon>
        <taxon>Viridiplantae</taxon>
        <taxon>Streptophyta</taxon>
        <taxon>Embryophyta</taxon>
        <taxon>Tracheophyta</taxon>
        <taxon>Spermatophyta</taxon>
        <taxon>Pinopsida</taxon>
        <taxon>Pinidae</taxon>
        <taxon>Conifers II</taxon>
        <taxon>Cupressales</taxon>
        <taxon>Taxaceae</taxon>
        <taxon>Taxus</taxon>
    </lineage>
</organism>
<dbReference type="AlphaFoldDB" id="A0AA38FED9"/>
<keyword evidence="2" id="KW-1185">Reference proteome</keyword>
<sequence length="89" mass="10282">VFSRRFARKRSRNATDSTDLIWLERALKLSMLKVELKKIQIEVSEILLEFFAFQNFTLQFEDSDEGLSSLESRIGKRRPGLDACTSLIA</sequence>
<name>A0AA38FED9_TAXCH</name>
<comment type="caution">
    <text evidence="1">The sequence shown here is derived from an EMBL/GenBank/DDBJ whole genome shotgun (WGS) entry which is preliminary data.</text>
</comment>
<evidence type="ECO:0000313" key="1">
    <source>
        <dbReference type="EMBL" id="KAH9303339.1"/>
    </source>
</evidence>
<protein>
    <submittedName>
        <fullName evidence="1">Uncharacterized protein</fullName>
    </submittedName>
</protein>
<dbReference type="EMBL" id="JAHRHJ020000009">
    <property type="protein sequence ID" value="KAH9303339.1"/>
    <property type="molecule type" value="Genomic_DNA"/>
</dbReference>
<evidence type="ECO:0000313" key="2">
    <source>
        <dbReference type="Proteomes" id="UP000824469"/>
    </source>
</evidence>
<dbReference type="Proteomes" id="UP000824469">
    <property type="component" value="Unassembled WGS sequence"/>
</dbReference>
<accession>A0AA38FED9</accession>
<gene>
    <name evidence="1" type="ORF">KI387_014922</name>
</gene>
<proteinExistence type="predicted"/>
<feature type="non-terminal residue" evidence="1">
    <location>
        <position position="89"/>
    </location>
</feature>
<reference evidence="1 2" key="1">
    <citation type="journal article" date="2021" name="Nat. Plants">
        <title>The Taxus genome provides insights into paclitaxel biosynthesis.</title>
        <authorList>
            <person name="Xiong X."/>
            <person name="Gou J."/>
            <person name="Liao Q."/>
            <person name="Li Y."/>
            <person name="Zhou Q."/>
            <person name="Bi G."/>
            <person name="Li C."/>
            <person name="Du R."/>
            <person name="Wang X."/>
            <person name="Sun T."/>
            <person name="Guo L."/>
            <person name="Liang H."/>
            <person name="Lu P."/>
            <person name="Wu Y."/>
            <person name="Zhang Z."/>
            <person name="Ro D.K."/>
            <person name="Shang Y."/>
            <person name="Huang S."/>
            <person name="Yan J."/>
        </authorList>
    </citation>
    <scope>NUCLEOTIDE SEQUENCE [LARGE SCALE GENOMIC DNA]</scope>
    <source>
        <strain evidence="1">Ta-2019</strain>
    </source>
</reference>